<organism evidence="2 3">
    <name type="scientific">Glossina morsitans morsitans</name>
    <name type="common">Savannah tsetse fly</name>
    <dbReference type="NCBI Taxonomy" id="37546"/>
    <lineage>
        <taxon>Eukaryota</taxon>
        <taxon>Metazoa</taxon>
        <taxon>Ecdysozoa</taxon>
        <taxon>Arthropoda</taxon>
        <taxon>Hexapoda</taxon>
        <taxon>Insecta</taxon>
        <taxon>Pterygota</taxon>
        <taxon>Neoptera</taxon>
        <taxon>Endopterygota</taxon>
        <taxon>Diptera</taxon>
        <taxon>Brachycera</taxon>
        <taxon>Muscomorpha</taxon>
        <taxon>Hippoboscoidea</taxon>
        <taxon>Glossinidae</taxon>
        <taxon>Glossina</taxon>
    </lineage>
</organism>
<sequence length="100" mass="11311">MASNAIEQEMDDSEAEDTAIDVEAEDEHDLETEMTEKFLTNGHLTYKEMLLTKALHNGHNNQQEENKEINSTNISSNTTNGTTNGISNKHSDKIFNHKLY</sequence>
<protein>
    <submittedName>
        <fullName evidence="2">Uncharacterized protein</fullName>
    </submittedName>
</protein>
<dbReference type="VEuPathDB" id="VectorBase:GMOY009211"/>
<evidence type="ECO:0000313" key="2">
    <source>
        <dbReference type="EnsemblMetazoa" id="GMOY009211-PA"/>
    </source>
</evidence>
<dbReference type="Proteomes" id="UP000092444">
    <property type="component" value="Unassembled WGS sequence"/>
</dbReference>
<evidence type="ECO:0000313" key="3">
    <source>
        <dbReference type="Proteomes" id="UP000092444"/>
    </source>
</evidence>
<feature type="compositionally biased region" description="Low complexity" evidence="1">
    <location>
        <begin position="69"/>
        <end position="88"/>
    </location>
</feature>
<keyword evidence="3" id="KW-1185">Reference proteome</keyword>
<dbReference type="EMBL" id="CCAG010023029">
    <property type="status" value="NOT_ANNOTATED_CDS"/>
    <property type="molecule type" value="Genomic_DNA"/>
</dbReference>
<accession>A0A1B0G7B8</accession>
<feature type="compositionally biased region" description="Basic and acidic residues" evidence="1">
    <location>
        <begin position="89"/>
        <end position="100"/>
    </location>
</feature>
<feature type="compositionally biased region" description="Acidic residues" evidence="1">
    <location>
        <begin position="8"/>
        <end position="33"/>
    </location>
</feature>
<feature type="region of interest" description="Disordered" evidence="1">
    <location>
        <begin position="1"/>
        <end position="33"/>
    </location>
</feature>
<dbReference type="AlphaFoldDB" id="A0A1B0G7B8"/>
<feature type="region of interest" description="Disordered" evidence="1">
    <location>
        <begin position="56"/>
        <end position="100"/>
    </location>
</feature>
<proteinExistence type="predicted"/>
<dbReference type="EnsemblMetazoa" id="GMOY009211-RA">
    <property type="protein sequence ID" value="GMOY009211-PA"/>
    <property type="gene ID" value="GMOY009211"/>
</dbReference>
<evidence type="ECO:0000256" key="1">
    <source>
        <dbReference type="SAM" id="MobiDB-lite"/>
    </source>
</evidence>
<name>A0A1B0G7B8_GLOMM</name>
<reference evidence="2" key="1">
    <citation type="submission" date="2020-05" db="UniProtKB">
        <authorList>
            <consortium name="EnsemblMetazoa"/>
        </authorList>
    </citation>
    <scope>IDENTIFICATION</scope>
    <source>
        <strain evidence="2">Yale</strain>
    </source>
</reference>